<comment type="caution">
    <text evidence="3">The sequence shown here is derived from an EMBL/GenBank/DDBJ whole genome shotgun (WGS) entry which is preliminary data.</text>
</comment>
<evidence type="ECO:0000259" key="1">
    <source>
        <dbReference type="Pfam" id="PF01408"/>
    </source>
</evidence>
<dbReference type="AlphaFoldDB" id="A0A845DVC4"/>
<dbReference type="OrthoDB" id="9815825at2"/>
<proteinExistence type="predicted"/>
<sequence length="340" mass="37680">MYNKDHKEQGGVSWVKFAIIGTNTITEKLIEAGGSHPEFELTGVYSRNQERADAFADQYGAPLRFTKITDLALNEEIEAVYIASPNALHAEHAVTLMKHGKHVLCEKPMASNQKEIAGMIDTAKNQNVVLMEAMKSTLMPGFAAVQEHLHKLGPIRRYVGNFCKYSSRYDAYKQGEVLNAFKPELSNGSLMDLGIYGIYPMAVLFGAPRSIKASGLFLETGVDGQGSVTVDYGNMEGVVMHSKIIDSHAPSEIQGEKGTMIIPNISEPDHIHILYRDGTREELDVKNGSHPMYYEVAEFIDVIQQGAEQSAVNSFEHTLITARIMEEARRQIGLQYPADE</sequence>
<dbReference type="Gene3D" id="3.30.360.10">
    <property type="entry name" value="Dihydrodipicolinate Reductase, domain 2"/>
    <property type="match status" value="1"/>
</dbReference>
<dbReference type="InterPro" id="IPR036291">
    <property type="entry name" value="NAD(P)-bd_dom_sf"/>
</dbReference>
<accession>A0A845DVC4</accession>
<organism evidence="3 4">
    <name type="scientific">Halobacillus litoralis</name>
    <dbReference type="NCBI Taxonomy" id="45668"/>
    <lineage>
        <taxon>Bacteria</taxon>
        <taxon>Bacillati</taxon>
        <taxon>Bacillota</taxon>
        <taxon>Bacilli</taxon>
        <taxon>Bacillales</taxon>
        <taxon>Bacillaceae</taxon>
        <taxon>Halobacillus</taxon>
    </lineage>
</organism>
<protein>
    <submittedName>
        <fullName evidence="3">Oxidoreductase</fullName>
    </submittedName>
</protein>
<dbReference type="RefSeq" id="WP_160837776.1">
    <property type="nucleotide sequence ID" value="NZ_WMET01000002.1"/>
</dbReference>
<dbReference type="SUPFAM" id="SSF55347">
    <property type="entry name" value="Glyceraldehyde-3-phosphate dehydrogenase-like, C-terminal domain"/>
    <property type="match status" value="1"/>
</dbReference>
<dbReference type="InterPro" id="IPR055170">
    <property type="entry name" value="GFO_IDH_MocA-like_dom"/>
</dbReference>
<dbReference type="Proteomes" id="UP000460949">
    <property type="component" value="Unassembled WGS sequence"/>
</dbReference>
<dbReference type="Gene3D" id="3.40.50.720">
    <property type="entry name" value="NAD(P)-binding Rossmann-like Domain"/>
    <property type="match status" value="1"/>
</dbReference>
<dbReference type="SUPFAM" id="SSF51735">
    <property type="entry name" value="NAD(P)-binding Rossmann-fold domains"/>
    <property type="match status" value="1"/>
</dbReference>
<evidence type="ECO:0000259" key="2">
    <source>
        <dbReference type="Pfam" id="PF22725"/>
    </source>
</evidence>
<dbReference type="GO" id="GO:0000166">
    <property type="term" value="F:nucleotide binding"/>
    <property type="evidence" value="ECO:0007669"/>
    <property type="project" value="InterPro"/>
</dbReference>
<reference evidence="3 4" key="1">
    <citation type="submission" date="2019-11" db="EMBL/GenBank/DDBJ databases">
        <title>Genome sequences of 17 halophilic strains isolated from different environments.</title>
        <authorList>
            <person name="Furrow R.E."/>
        </authorList>
    </citation>
    <scope>NUCLEOTIDE SEQUENCE [LARGE SCALE GENOMIC DNA]</scope>
    <source>
        <strain evidence="3 4">22511_23_Filter</strain>
    </source>
</reference>
<gene>
    <name evidence="3" type="ORF">GLW04_11130</name>
</gene>
<evidence type="ECO:0000313" key="3">
    <source>
        <dbReference type="EMBL" id="MYL20445.1"/>
    </source>
</evidence>
<feature type="domain" description="GFO/IDH/MocA-like oxidoreductase" evidence="2">
    <location>
        <begin position="152"/>
        <end position="260"/>
    </location>
</feature>
<dbReference type="EMBL" id="WMET01000002">
    <property type="protein sequence ID" value="MYL20445.1"/>
    <property type="molecule type" value="Genomic_DNA"/>
</dbReference>
<dbReference type="Pfam" id="PF22725">
    <property type="entry name" value="GFO_IDH_MocA_C3"/>
    <property type="match status" value="1"/>
</dbReference>
<feature type="domain" description="Gfo/Idh/MocA-like oxidoreductase N-terminal" evidence="1">
    <location>
        <begin position="16"/>
        <end position="132"/>
    </location>
</feature>
<dbReference type="PANTHER" id="PTHR43054">
    <property type="match status" value="1"/>
</dbReference>
<name>A0A845DVC4_9BACI</name>
<dbReference type="InterPro" id="IPR000683">
    <property type="entry name" value="Gfo/Idh/MocA-like_OxRdtase_N"/>
</dbReference>
<dbReference type="PANTHER" id="PTHR43054:SF1">
    <property type="entry name" value="SCYLLO-INOSITOL 2-DEHYDROGENASE (NADP(+)) IOLU"/>
    <property type="match status" value="1"/>
</dbReference>
<dbReference type="Pfam" id="PF01408">
    <property type="entry name" value="GFO_IDH_MocA"/>
    <property type="match status" value="1"/>
</dbReference>
<evidence type="ECO:0000313" key="4">
    <source>
        <dbReference type="Proteomes" id="UP000460949"/>
    </source>
</evidence>